<dbReference type="InterPro" id="IPR036429">
    <property type="entry name" value="SpoA-like_sf"/>
</dbReference>
<dbReference type="InterPro" id="IPR028976">
    <property type="entry name" value="CheC-like_sf"/>
</dbReference>
<evidence type="ECO:0000256" key="7">
    <source>
        <dbReference type="ARBA" id="ARBA00022519"/>
    </source>
</evidence>
<dbReference type="GO" id="GO:0050918">
    <property type="term" value="P:positive chemotaxis"/>
    <property type="evidence" value="ECO:0007669"/>
    <property type="project" value="TreeGrafter"/>
</dbReference>
<dbReference type="PRINTS" id="PR00955">
    <property type="entry name" value="FLGMOTORFLIM"/>
</dbReference>
<gene>
    <name evidence="13" type="ORF">GCM10011360_42360</name>
</gene>
<dbReference type="Gene3D" id="3.40.1550.10">
    <property type="entry name" value="CheC-like"/>
    <property type="match status" value="1"/>
</dbReference>
<dbReference type="Pfam" id="PF01052">
    <property type="entry name" value="FliMN_C"/>
    <property type="match status" value="1"/>
</dbReference>
<dbReference type="GO" id="GO:0071978">
    <property type="term" value="P:bacterial-type flagellum-dependent swarming motility"/>
    <property type="evidence" value="ECO:0007669"/>
    <property type="project" value="TreeGrafter"/>
</dbReference>
<dbReference type="Pfam" id="PF02154">
    <property type="entry name" value="FliM"/>
    <property type="match status" value="1"/>
</dbReference>
<keyword evidence="9" id="KW-0472">Membrane</keyword>
<name>A0A917EKX1_9RHOB</name>
<dbReference type="PANTHER" id="PTHR30034:SF3">
    <property type="entry name" value="FLAGELLAR MOTOR SWITCH PROTEIN FLIM"/>
    <property type="match status" value="1"/>
</dbReference>
<evidence type="ECO:0000256" key="5">
    <source>
        <dbReference type="ARBA" id="ARBA00022475"/>
    </source>
</evidence>
<dbReference type="SUPFAM" id="SSF103039">
    <property type="entry name" value="CheC-like"/>
    <property type="match status" value="1"/>
</dbReference>
<keyword evidence="6" id="KW-0145">Chemotaxis</keyword>
<dbReference type="Proteomes" id="UP000612855">
    <property type="component" value="Unassembled WGS sequence"/>
</dbReference>
<dbReference type="AlphaFoldDB" id="A0A917EKX1"/>
<keyword evidence="7" id="KW-0997">Cell inner membrane</keyword>
<comment type="similarity">
    <text evidence="3">Belongs to the FliM family.</text>
</comment>
<evidence type="ECO:0000259" key="12">
    <source>
        <dbReference type="Pfam" id="PF01052"/>
    </source>
</evidence>
<evidence type="ECO:0000256" key="9">
    <source>
        <dbReference type="ARBA" id="ARBA00023136"/>
    </source>
</evidence>
<dbReference type="GO" id="GO:0009425">
    <property type="term" value="C:bacterial-type flagellum basal body"/>
    <property type="evidence" value="ECO:0007669"/>
    <property type="project" value="UniProtKB-SubCell"/>
</dbReference>
<feature type="domain" description="Flagellar motor switch protein FliN-like C-terminal" evidence="12">
    <location>
        <begin position="233"/>
        <end position="301"/>
    </location>
</feature>
<keyword evidence="8" id="KW-0283">Flagellar rotation</keyword>
<accession>A0A917EKX1</accession>
<reference evidence="14" key="1">
    <citation type="journal article" date="2019" name="Int. J. Syst. Evol. Microbiol.">
        <title>The Global Catalogue of Microorganisms (GCM) 10K type strain sequencing project: providing services to taxonomists for standard genome sequencing and annotation.</title>
        <authorList>
            <consortium name="The Broad Institute Genomics Platform"/>
            <consortium name="The Broad Institute Genome Sequencing Center for Infectious Disease"/>
            <person name="Wu L."/>
            <person name="Ma J."/>
        </authorList>
    </citation>
    <scope>NUCLEOTIDE SEQUENCE [LARGE SCALE GENOMIC DNA]</scope>
    <source>
        <strain evidence="14">CGMCC 1.12664</strain>
    </source>
</reference>
<dbReference type="RefSeq" id="WP_188479723.1">
    <property type="nucleotide sequence ID" value="NZ_BMFJ01000004.1"/>
</dbReference>
<dbReference type="Gene3D" id="2.30.330.10">
    <property type="entry name" value="SpoA-like"/>
    <property type="match status" value="1"/>
</dbReference>
<keyword evidence="10" id="KW-0975">Bacterial flagellum</keyword>
<dbReference type="GO" id="GO:0003774">
    <property type="term" value="F:cytoskeletal motor activity"/>
    <property type="evidence" value="ECO:0007669"/>
    <property type="project" value="InterPro"/>
</dbReference>
<evidence type="ECO:0000256" key="4">
    <source>
        <dbReference type="ARBA" id="ARBA00021898"/>
    </source>
</evidence>
<evidence type="ECO:0000256" key="1">
    <source>
        <dbReference type="ARBA" id="ARBA00004117"/>
    </source>
</evidence>
<comment type="function">
    <text evidence="11">FliM is one of three proteins (FliG, FliN, FliM) that forms the rotor-mounted switch complex (C ring), located at the base of the basal body. This complex interacts with the CheY and CheZ chemotaxis proteins, in addition to contacting components of the motor that determine the direction of flagellar rotation.</text>
</comment>
<sequence>MCPPSANIALPEGAPVEEEIIQRAKRSYERLPTLEVILERFALAVGPALKHYVGAICEANIDTLDYLTTGDALESVPNPALISVVEELNWDGPFALALDPTLLISTLEITFGGRSTGRSSWTPRSFTAIEKKIGRDMTQLILEELAESFGKLCDVEFTISHIETNAQAMVLAPPNTGCVRLRMHVTMDDRDGYFYLVIPFNALAEIRNMLVQPFHGGSLGGDKSWRRSMTEVIEDTDVLVTALLHEAFVPMQEVLEWKKGQVLDLGIVKDQRVSLSCSGTEMYTAETGKRRNGHLALRITDQLIDEEEMTNVLPD</sequence>
<evidence type="ECO:0000313" key="13">
    <source>
        <dbReference type="EMBL" id="GGE50849.1"/>
    </source>
</evidence>
<dbReference type="PANTHER" id="PTHR30034">
    <property type="entry name" value="FLAGELLAR MOTOR SWITCH PROTEIN FLIM"/>
    <property type="match status" value="1"/>
</dbReference>
<comment type="caution">
    <text evidence="13">The sequence shown here is derived from an EMBL/GenBank/DDBJ whole genome shotgun (WGS) entry which is preliminary data.</text>
</comment>
<dbReference type="InterPro" id="IPR001689">
    <property type="entry name" value="Flag_FliM"/>
</dbReference>
<keyword evidence="14" id="KW-1185">Reference proteome</keyword>
<protein>
    <recommendedName>
        <fullName evidence="4">Flagellar motor switch protein FliM</fullName>
    </recommendedName>
</protein>
<comment type="subcellular location">
    <subcellularLocation>
        <location evidence="1">Bacterial flagellum basal body</location>
    </subcellularLocation>
    <subcellularLocation>
        <location evidence="2">Cell inner membrane</location>
        <topology evidence="2">Peripheral membrane protein</topology>
    </subcellularLocation>
</comment>
<dbReference type="SUPFAM" id="SSF101801">
    <property type="entry name" value="Surface presentation of antigens (SPOA)"/>
    <property type="match status" value="1"/>
</dbReference>
<evidence type="ECO:0000256" key="2">
    <source>
        <dbReference type="ARBA" id="ARBA00004417"/>
    </source>
</evidence>
<dbReference type="CDD" id="cd17908">
    <property type="entry name" value="FliM"/>
    <property type="match status" value="1"/>
</dbReference>
<evidence type="ECO:0000256" key="6">
    <source>
        <dbReference type="ARBA" id="ARBA00022500"/>
    </source>
</evidence>
<dbReference type="InterPro" id="IPR001543">
    <property type="entry name" value="FliN-like_C"/>
</dbReference>
<organism evidence="13 14">
    <name type="scientific">Primorskyibacter flagellatus</name>
    <dbReference type="NCBI Taxonomy" id="1387277"/>
    <lineage>
        <taxon>Bacteria</taxon>
        <taxon>Pseudomonadati</taxon>
        <taxon>Pseudomonadota</taxon>
        <taxon>Alphaproteobacteria</taxon>
        <taxon>Rhodobacterales</taxon>
        <taxon>Roseobacteraceae</taxon>
        <taxon>Primorskyibacter</taxon>
    </lineage>
</organism>
<dbReference type="GO" id="GO:0005886">
    <property type="term" value="C:plasma membrane"/>
    <property type="evidence" value="ECO:0007669"/>
    <property type="project" value="UniProtKB-SubCell"/>
</dbReference>
<proteinExistence type="inferred from homology"/>
<evidence type="ECO:0000256" key="10">
    <source>
        <dbReference type="ARBA" id="ARBA00023143"/>
    </source>
</evidence>
<keyword evidence="5" id="KW-1003">Cell membrane</keyword>
<dbReference type="EMBL" id="BMFJ01000004">
    <property type="protein sequence ID" value="GGE50849.1"/>
    <property type="molecule type" value="Genomic_DNA"/>
</dbReference>
<evidence type="ECO:0000256" key="11">
    <source>
        <dbReference type="ARBA" id="ARBA00025044"/>
    </source>
</evidence>
<evidence type="ECO:0000256" key="3">
    <source>
        <dbReference type="ARBA" id="ARBA00011049"/>
    </source>
</evidence>
<evidence type="ECO:0000313" key="14">
    <source>
        <dbReference type="Proteomes" id="UP000612855"/>
    </source>
</evidence>
<evidence type="ECO:0000256" key="8">
    <source>
        <dbReference type="ARBA" id="ARBA00022779"/>
    </source>
</evidence>